<feature type="region of interest" description="Disordered" evidence="1">
    <location>
        <begin position="44"/>
        <end position="63"/>
    </location>
</feature>
<reference evidence="3" key="1">
    <citation type="submission" date="2022-02" db="EMBL/GenBank/DDBJ databases">
        <authorList>
            <person name="Giguere J D."/>
        </authorList>
    </citation>
    <scope>NUCLEOTIDE SEQUENCE</scope>
    <source>
        <strain evidence="3">CCAP 1055/1</strain>
    </source>
</reference>
<dbReference type="AlphaFoldDB" id="A0A8J9X813"/>
<evidence type="ECO:0000313" key="3">
    <source>
        <dbReference type="EMBL" id="CAG9294741.1"/>
    </source>
</evidence>
<organism evidence="3">
    <name type="scientific">Phaeodactylum tricornutum</name>
    <name type="common">Diatom</name>
    <dbReference type="NCBI Taxonomy" id="2850"/>
    <lineage>
        <taxon>Eukaryota</taxon>
        <taxon>Sar</taxon>
        <taxon>Stramenopiles</taxon>
        <taxon>Ochrophyta</taxon>
        <taxon>Bacillariophyta</taxon>
        <taxon>Bacillariophyceae</taxon>
        <taxon>Bacillariophycidae</taxon>
        <taxon>Naviculales</taxon>
        <taxon>Phaeodactylaceae</taxon>
        <taxon>Phaeodactylum</taxon>
    </lineage>
</organism>
<dbReference type="EMBL" id="OU594950">
    <property type="protein sequence ID" value="CAG9294741.1"/>
    <property type="molecule type" value="Genomic_DNA"/>
</dbReference>
<keyword evidence="2" id="KW-0732">Signal</keyword>
<protein>
    <submittedName>
        <fullName evidence="3">Uncharacterized protein</fullName>
    </submittedName>
</protein>
<evidence type="ECO:0000256" key="1">
    <source>
        <dbReference type="SAM" id="MobiDB-lite"/>
    </source>
</evidence>
<name>A0A8J9X813_PHATR</name>
<dbReference type="Proteomes" id="UP000836788">
    <property type="component" value="Chromosome 9"/>
</dbReference>
<accession>A0A8J9X813</accession>
<sequence length="467" mass="52013">MDHFCRTLPSHVVGTSILLRLLLLLAASLFATCSSATETVTETSQATTVEDGTTGIPKLSTNDATTKKAKNPFTNRTWIVTATAPVPSRPVNPFAADTTTEAPLSHWTCFRTASSPRQPVTAADRLACCQQIYRVMQKEPSLCWNGKKGCNSKDHRSAFFPVCQELIAVVPNLSPHTPGSYRPHFQPQFTFVWTRFVSPPPKSWRQCISFSNTNTTSTQWFYTVTSPYELAMDPYRLFNIVEPTRGIPSKGSNNKREVEVDGHFTATLMTEIAPSPNDDRENVERILYHQILPNITKRNANAGHNNQSFQSFSLSLQTFYTLPQGIRIPAQEQLRCRTTCGDSCTLAWSESAPTIVKSNKNQPQECRSLDVVFAIDDVAPHDCKVAWKIPIMLDLDVVDEEAAWVPAPVLVAGQAQALTTNEETMPIEPIQLWKSSATAATGSSYHNPLPLDLDRVRDELEPWMEEL</sequence>
<evidence type="ECO:0000256" key="2">
    <source>
        <dbReference type="SAM" id="SignalP"/>
    </source>
</evidence>
<feature type="signal peptide" evidence="2">
    <location>
        <begin position="1"/>
        <end position="36"/>
    </location>
</feature>
<gene>
    <name evidence="3" type="ORF">PTTT1_LOCUS55682</name>
</gene>
<feature type="chain" id="PRO_5035423032" evidence="2">
    <location>
        <begin position="37"/>
        <end position="467"/>
    </location>
</feature>
<proteinExistence type="predicted"/>